<keyword evidence="3" id="KW-1185">Reference proteome</keyword>
<evidence type="ECO:0000313" key="3">
    <source>
        <dbReference type="Proteomes" id="UP000062160"/>
    </source>
</evidence>
<feature type="domain" description="Gp28/Gp37-like" evidence="1">
    <location>
        <begin position="3"/>
        <end position="59"/>
    </location>
</feature>
<dbReference type="Proteomes" id="UP000062160">
    <property type="component" value="Unassembled WGS sequence"/>
</dbReference>
<dbReference type="AlphaFoldDB" id="A0A0U9HRN0"/>
<dbReference type="InterPro" id="IPR029432">
    <property type="entry name" value="Gp28/Gp37-like_dom"/>
</dbReference>
<name>A0A0U9HRN0_9FIRM</name>
<proteinExistence type="predicted"/>
<dbReference type="STRING" id="224999.GCA_001485475_01723"/>
<gene>
    <name evidence="2" type="ORF">TSYNT_8224</name>
</gene>
<protein>
    <submittedName>
        <fullName evidence="2">Virus ReqiPepy6 Gp37-like protein</fullName>
    </submittedName>
</protein>
<dbReference type="Pfam" id="PF14594">
    <property type="entry name" value="Sipho_Gp37"/>
    <property type="match status" value="1"/>
</dbReference>
<reference evidence="2" key="1">
    <citation type="journal article" date="2016" name="Genome Announc.">
        <title>Draft Genome Sequence of the Syntrophic Lactate-Degrading Bacterium Tepidanaerobacter syntrophicus JLT.</title>
        <authorList>
            <person name="Matsuura N."/>
            <person name="Ohashi A."/>
            <person name="Tourlousse D.M."/>
            <person name="Sekiguchi Y."/>
        </authorList>
    </citation>
    <scope>NUCLEOTIDE SEQUENCE [LARGE SCALE GENOMIC DNA]</scope>
    <source>
        <strain evidence="2">JL</strain>
    </source>
</reference>
<evidence type="ECO:0000259" key="1">
    <source>
        <dbReference type="Pfam" id="PF14594"/>
    </source>
</evidence>
<organism evidence="2">
    <name type="scientific">Tepidanaerobacter syntrophicus</name>
    <dbReference type="NCBI Taxonomy" id="224999"/>
    <lineage>
        <taxon>Bacteria</taxon>
        <taxon>Bacillati</taxon>
        <taxon>Bacillota</taxon>
        <taxon>Clostridia</taxon>
        <taxon>Thermosediminibacterales</taxon>
        <taxon>Tepidanaerobacteraceae</taxon>
        <taxon>Tepidanaerobacter</taxon>
    </lineage>
</organism>
<accession>A0A0U9HRN0</accession>
<sequence>MLQSEVLIKGPFQYQKDWDVGDIVTVQNKDWNITMDTRITEVEEIYEAGGFKLNVTFGKNTPTLTQKLKSILREMKIESTR</sequence>
<evidence type="ECO:0000313" key="2">
    <source>
        <dbReference type="EMBL" id="GAQ25687.1"/>
    </source>
</evidence>
<dbReference type="EMBL" id="DF977002">
    <property type="protein sequence ID" value="GAQ25687.1"/>
    <property type="molecule type" value="Genomic_DNA"/>
</dbReference>